<keyword evidence="4" id="KW-1185">Reference proteome</keyword>
<organism evidence="3 4">
    <name type="scientific">Paenibacillus sambharensis</name>
    <dbReference type="NCBI Taxonomy" id="1803190"/>
    <lineage>
        <taxon>Bacteria</taxon>
        <taxon>Bacillati</taxon>
        <taxon>Bacillota</taxon>
        <taxon>Bacilli</taxon>
        <taxon>Bacillales</taxon>
        <taxon>Paenibacillaceae</taxon>
        <taxon>Paenibacillus</taxon>
    </lineage>
</organism>
<dbReference type="InterPro" id="IPR001296">
    <property type="entry name" value="Glyco_trans_1"/>
</dbReference>
<dbReference type="AlphaFoldDB" id="A0A2W1LBX9"/>
<dbReference type="Gene3D" id="3.40.50.2000">
    <property type="entry name" value="Glycogen Phosphorylase B"/>
    <property type="match status" value="2"/>
</dbReference>
<dbReference type="OrthoDB" id="9804196at2"/>
<protein>
    <submittedName>
        <fullName evidence="3">Glycosyltransferase family 1 protein</fullName>
    </submittedName>
</protein>
<evidence type="ECO:0000313" key="4">
    <source>
        <dbReference type="Proteomes" id="UP000249522"/>
    </source>
</evidence>
<dbReference type="SUPFAM" id="SSF53756">
    <property type="entry name" value="UDP-Glycosyltransferase/glycogen phosphorylase"/>
    <property type="match status" value="1"/>
</dbReference>
<proteinExistence type="predicted"/>
<dbReference type="EMBL" id="QKRB01000006">
    <property type="protein sequence ID" value="PZD97728.1"/>
    <property type="molecule type" value="Genomic_DNA"/>
</dbReference>
<evidence type="ECO:0000313" key="3">
    <source>
        <dbReference type="EMBL" id="PZD97728.1"/>
    </source>
</evidence>
<dbReference type="GO" id="GO:0016757">
    <property type="term" value="F:glycosyltransferase activity"/>
    <property type="evidence" value="ECO:0007669"/>
    <property type="project" value="InterPro"/>
</dbReference>
<reference evidence="3 4" key="1">
    <citation type="submission" date="2018-06" db="EMBL/GenBank/DDBJ databases">
        <title>Paenibacillus imtechensis sp. nov.</title>
        <authorList>
            <person name="Pinnaka A.K."/>
            <person name="Singh H."/>
            <person name="Kaur M."/>
        </authorList>
    </citation>
    <scope>NUCLEOTIDE SEQUENCE [LARGE SCALE GENOMIC DNA]</scope>
    <source>
        <strain evidence="3 4">SMB1</strain>
    </source>
</reference>
<dbReference type="PANTHER" id="PTHR45947:SF3">
    <property type="entry name" value="SULFOQUINOVOSYL TRANSFERASE SQD2"/>
    <property type="match status" value="1"/>
</dbReference>
<feature type="domain" description="Glycosyltransferase subfamily 4-like N-terminal" evidence="2">
    <location>
        <begin position="13"/>
        <end position="172"/>
    </location>
</feature>
<accession>A0A2W1LBX9</accession>
<name>A0A2W1LBX9_9BACL</name>
<gene>
    <name evidence="3" type="ORF">DNH61_00225</name>
</gene>
<keyword evidence="3" id="KW-0808">Transferase</keyword>
<dbReference type="RefSeq" id="WP_111144691.1">
    <property type="nucleotide sequence ID" value="NZ_QKRB01000006.1"/>
</dbReference>
<dbReference type="PANTHER" id="PTHR45947">
    <property type="entry name" value="SULFOQUINOVOSYL TRANSFERASE SQD2"/>
    <property type="match status" value="1"/>
</dbReference>
<dbReference type="Pfam" id="PF00534">
    <property type="entry name" value="Glycos_transf_1"/>
    <property type="match status" value="1"/>
</dbReference>
<dbReference type="Proteomes" id="UP000249522">
    <property type="component" value="Unassembled WGS sequence"/>
</dbReference>
<dbReference type="Pfam" id="PF13439">
    <property type="entry name" value="Glyco_transf_4"/>
    <property type="match status" value="1"/>
</dbReference>
<evidence type="ECO:0000259" key="1">
    <source>
        <dbReference type="Pfam" id="PF00534"/>
    </source>
</evidence>
<comment type="caution">
    <text evidence="3">The sequence shown here is derived from an EMBL/GenBank/DDBJ whole genome shotgun (WGS) entry which is preliminary data.</text>
</comment>
<evidence type="ECO:0000259" key="2">
    <source>
        <dbReference type="Pfam" id="PF13439"/>
    </source>
</evidence>
<dbReference type="InterPro" id="IPR050194">
    <property type="entry name" value="Glycosyltransferase_grp1"/>
</dbReference>
<feature type="domain" description="Glycosyl transferase family 1" evidence="1">
    <location>
        <begin position="186"/>
        <end position="325"/>
    </location>
</feature>
<sequence length="385" mass="43990">MAKILHVVEYTKGGVETHLNEVLRYQRDRHDIYLIASEHNSNPDTLQINRERLTLYPYRRKPKYMLAAIFKIRRAIRQLQPDIVHVHGTFAGVFARMTMLGWRKRPVTIYCSHGWAFLMDTSAWKKRAYGYVERMLSGATDAIINISNNEYETSLRYKLPERKSVVIYNGVSDGKGPGQVEPVKVKADKVNLLFIGRFDRQKGFDLLLNTFHRHGLHHIHLMLVGGSVLQDEQTHNFPPNATHYGWVDNKEIDRYIHSADAVIVPSRWEGFGIVAIEALRSGKPVIVSNRGALKEIIQPGVNGYVFDFDQPEELYGILKDLSKEQLGSMHDRCLASFAERFHASVMNEKIEEVYVKSLEYRGNRTAVINTSAPVAHRKVGDQHGG</sequence>
<dbReference type="InterPro" id="IPR028098">
    <property type="entry name" value="Glyco_trans_4-like_N"/>
</dbReference>